<feature type="transmembrane region" description="Helical" evidence="1">
    <location>
        <begin position="7"/>
        <end position="25"/>
    </location>
</feature>
<dbReference type="AlphaFoldDB" id="A0A9D1KJW2"/>
<dbReference type="PROSITE" id="PS51178">
    <property type="entry name" value="PASTA"/>
    <property type="match status" value="1"/>
</dbReference>
<reference evidence="3" key="1">
    <citation type="submission" date="2020-10" db="EMBL/GenBank/DDBJ databases">
        <authorList>
            <person name="Gilroy R."/>
        </authorList>
    </citation>
    <scope>NUCLEOTIDE SEQUENCE</scope>
    <source>
        <strain evidence="3">ChiW17-6978</strain>
    </source>
</reference>
<evidence type="ECO:0000259" key="2">
    <source>
        <dbReference type="PROSITE" id="PS51178"/>
    </source>
</evidence>
<organism evidence="3 4">
    <name type="scientific">Candidatus Pelethenecus faecipullorum</name>
    <dbReference type="NCBI Taxonomy" id="2840900"/>
    <lineage>
        <taxon>Bacteria</taxon>
        <taxon>Bacillati</taxon>
        <taxon>Mycoplasmatota</taxon>
        <taxon>Mollicutes</taxon>
        <taxon>Candidatus Pelethenecus</taxon>
    </lineage>
</organism>
<dbReference type="Gene3D" id="3.30.10.20">
    <property type="match status" value="2"/>
</dbReference>
<evidence type="ECO:0000313" key="3">
    <source>
        <dbReference type="EMBL" id="HIT50268.1"/>
    </source>
</evidence>
<evidence type="ECO:0000313" key="4">
    <source>
        <dbReference type="Proteomes" id="UP000886758"/>
    </source>
</evidence>
<dbReference type="Proteomes" id="UP000886758">
    <property type="component" value="Unassembled WGS sequence"/>
</dbReference>
<evidence type="ECO:0000256" key="1">
    <source>
        <dbReference type="SAM" id="Phobius"/>
    </source>
</evidence>
<accession>A0A9D1KJW2</accession>
<protein>
    <submittedName>
        <fullName evidence="3">PASTA domain-containing protein</fullName>
    </submittedName>
</protein>
<sequence length="291" mass="33310">MKWVSKLWIGSSIIFFLWIFFLFFYPKLVYSKTVKVPDLVGLSEEEAATVLNQEGILFQITYLEHGEEEVLRTVPSSGVSIKKGYVVSVYIGKIFPKAYHSLLGQKLEDVTEELEQLQDEYGIRVEIEYKPTNNMITGVIMEESLQDGSVLKKGDVLRLSVAQNDAYFLMPNLVGMNVYDAIALMEEYRIKVKVNYYVAPVETDTILFQSIVEKTVILKGNPYELTLYVSKGFSVPMVSNPYELEELLVYLGFDTSLVFIDSNGEKDKLVAFEIKKVYDNNKLTYILWVSQ</sequence>
<comment type="caution">
    <text evidence="3">The sequence shown here is derived from an EMBL/GenBank/DDBJ whole genome shotgun (WGS) entry which is preliminary data.</text>
</comment>
<dbReference type="SMART" id="SM00740">
    <property type="entry name" value="PASTA"/>
    <property type="match status" value="3"/>
</dbReference>
<feature type="domain" description="PASTA" evidence="2">
    <location>
        <begin position="30"/>
        <end position="93"/>
    </location>
</feature>
<keyword evidence="1" id="KW-0812">Transmembrane</keyword>
<dbReference type="Pfam" id="PF03793">
    <property type="entry name" value="PASTA"/>
    <property type="match status" value="2"/>
</dbReference>
<dbReference type="CDD" id="cd06577">
    <property type="entry name" value="PASTA_pknB"/>
    <property type="match status" value="2"/>
</dbReference>
<dbReference type="InterPro" id="IPR005543">
    <property type="entry name" value="PASTA_dom"/>
</dbReference>
<reference evidence="3" key="2">
    <citation type="journal article" date="2021" name="PeerJ">
        <title>Extensive microbial diversity within the chicken gut microbiome revealed by metagenomics and culture.</title>
        <authorList>
            <person name="Gilroy R."/>
            <person name="Ravi A."/>
            <person name="Getino M."/>
            <person name="Pursley I."/>
            <person name="Horton D.L."/>
            <person name="Alikhan N.F."/>
            <person name="Baker D."/>
            <person name="Gharbi K."/>
            <person name="Hall N."/>
            <person name="Watson M."/>
            <person name="Adriaenssens E.M."/>
            <person name="Foster-Nyarko E."/>
            <person name="Jarju S."/>
            <person name="Secka A."/>
            <person name="Antonio M."/>
            <person name="Oren A."/>
            <person name="Chaudhuri R.R."/>
            <person name="La Ragione R."/>
            <person name="Hildebrand F."/>
            <person name="Pallen M.J."/>
        </authorList>
    </citation>
    <scope>NUCLEOTIDE SEQUENCE</scope>
    <source>
        <strain evidence="3">ChiW17-6978</strain>
    </source>
</reference>
<dbReference type="EMBL" id="DVLF01000141">
    <property type="protein sequence ID" value="HIT50268.1"/>
    <property type="molecule type" value="Genomic_DNA"/>
</dbReference>
<proteinExistence type="predicted"/>
<keyword evidence="1" id="KW-1133">Transmembrane helix</keyword>
<keyword evidence="1" id="KW-0472">Membrane</keyword>
<name>A0A9D1KJW2_9MOLU</name>
<gene>
    <name evidence="3" type="ORF">IAD46_04500</name>
</gene>